<comment type="caution">
    <text evidence="2">The sequence shown here is derived from an EMBL/GenBank/DDBJ whole genome shotgun (WGS) entry which is preliminary data.</text>
</comment>
<gene>
    <name evidence="2" type="ORF">JTE90_007736</name>
</gene>
<dbReference type="EMBL" id="JAFNEN010000149">
    <property type="protein sequence ID" value="KAG8191940.1"/>
    <property type="molecule type" value="Genomic_DNA"/>
</dbReference>
<reference evidence="2 3" key="1">
    <citation type="journal article" date="2022" name="Nat. Ecol. Evol.">
        <title>A masculinizing supergene underlies an exaggerated male reproductive morph in a spider.</title>
        <authorList>
            <person name="Hendrickx F."/>
            <person name="De Corte Z."/>
            <person name="Sonet G."/>
            <person name="Van Belleghem S.M."/>
            <person name="Kostlbacher S."/>
            <person name="Vangestel C."/>
        </authorList>
    </citation>
    <scope>NUCLEOTIDE SEQUENCE [LARGE SCALE GENOMIC DNA]</scope>
    <source>
        <strain evidence="2">W744_W776</strain>
    </source>
</reference>
<name>A0AAV6V5D7_9ARAC</name>
<dbReference type="Proteomes" id="UP000827092">
    <property type="component" value="Unassembled WGS sequence"/>
</dbReference>
<accession>A0AAV6V5D7</accession>
<sequence>MIFFIAKHAKFSSLTRIGIGIRVHRGKSQERWRQGGIQCSHPTRQDESGSANQAKKGREKRGKSGICGCPAGKMLSMETCEENARSLRKRAFFLVFYSSVDPETGECVALFPDGNEWWQ</sequence>
<protein>
    <submittedName>
        <fullName evidence="2">Uncharacterized protein</fullName>
    </submittedName>
</protein>
<keyword evidence="3" id="KW-1185">Reference proteome</keyword>
<organism evidence="2 3">
    <name type="scientific">Oedothorax gibbosus</name>
    <dbReference type="NCBI Taxonomy" id="931172"/>
    <lineage>
        <taxon>Eukaryota</taxon>
        <taxon>Metazoa</taxon>
        <taxon>Ecdysozoa</taxon>
        <taxon>Arthropoda</taxon>
        <taxon>Chelicerata</taxon>
        <taxon>Arachnida</taxon>
        <taxon>Araneae</taxon>
        <taxon>Araneomorphae</taxon>
        <taxon>Entelegynae</taxon>
        <taxon>Araneoidea</taxon>
        <taxon>Linyphiidae</taxon>
        <taxon>Erigoninae</taxon>
        <taxon>Oedothorax</taxon>
    </lineage>
</organism>
<evidence type="ECO:0000313" key="3">
    <source>
        <dbReference type="Proteomes" id="UP000827092"/>
    </source>
</evidence>
<feature type="region of interest" description="Disordered" evidence="1">
    <location>
        <begin position="29"/>
        <end position="64"/>
    </location>
</feature>
<evidence type="ECO:0000256" key="1">
    <source>
        <dbReference type="SAM" id="MobiDB-lite"/>
    </source>
</evidence>
<evidence type="ECO:0000313" key="2">
    <source>
        <dbReference type="EMBL" id="KAG8191940.1"/>
    </source>
</evidence>
<dbReference type="AlphaFoldDB" id="A0AAV6V5D7"/>
<proteinExistence type="predicted"/>